<evidence type="ECO:0000313" key="2">
    <source>
        <dbReference type="EMBL" id="MFD2600716.1"/>
    </source>
</evidence>
<comment type="caution">
    <text evidence="2">The sequence shown here is derived from an EMBL/GenBank/DDBJ whole genome shotgun (WGS) entry which is preliminary data.</text>
</comment>
<evidence type="ECO:0000313" key="3">
    <source>
        <dbReference type="Proteomes" id="UP001597480"/>
    </source>
</evidence>
<keyword evidence="1" id="KW-0732">Signal</keyword>
<sequence>MKKITLLMLCLFLAGLATTQGNDLGVKTPSFGGAWLIVGSTEAVRTTDHDAIIVKKEAVLNYKKMKVTVRNTALTITKMNVVYSNGEEETINIPLEIPKNGESQTVDVNSGIRTIKRIDFWYDKEDFTTSKAEVTIFGRK</sequence>
<dbReference type="RefSeq" id="WP_147278077.1">
    <property type="nucleotide sequence ID" value="NZ_JBHUMD010000003.1"/>
</dbReference>
<gene>
    <name evidence="2" type="ORF">ACFSR3_01495</name>
</gene>
<proteinExistence type="predicted"/>
<feature type="chain" id="PRO_5046912873" description="DUF2541 domain-containing protein" evidence="1">
    <location>
        <begin position="20"/>
        <end position="140"/>
    </location>
</feature>
<accession>A0ABW5NPU5</accession>
<evidence type="ECO:0008006" key="4">
    <source>
        <dbReference type="Google" id="ProtNLM"/>
    </source>
</evidence>
<organism evidence="2 3">
    <name type="scientific">Flavobacterium suzhouense</name>
    <dbReference type="NCBI Taxonomy" id="1529638"/>
    <lineage>
        <taxon>Bacteria</taxon>
        <taxon>Pseudomonadati</taxon>
        <taxon>Bacteroidota</taxon>
        <taxon>Flavobacteriia</taxon>
        <taxon>Flavobacteriales</taxon>
        <taxon>Flavobacteriaceae</taxon>
        <taxon>Flavobacterium</taxon>
    </lineage>
</organism>
<evidence type="ECO:0000256" key="1">
    <source>
        <dbReference type="SAM" id="SignalP"/>
    </source>
</evidence>
<protein>
    <recommendedName>
        <fullName evidence="4">DUF2541 domain-containing protein</fullName>
    </recommendedName>
</protein>
<feature type="signal peptide" evidence="1">
    <location>
        <begin position="1"/>
        <end position="19"/>
    </location>
</feature>
<reference evidence="3" key="1">
    <citation type="journal article" date="2019" name="Int. J. Syst. Evol. Microbiol.">
        <title>The Global Catalogue of Microorganisms (GCM) 10K type strain sequencing project: providing services to taxonomists for standard genome sequencing and annotation.</title>
        <authorList>
            <consortium name="The Broad Institute Genomics Platform"/>
            <consortium name="The Broad Institute Genome Sequencing Center for Infectious Disease"/>
            <person name="Wu L."/>
            <person name="Ma J."/>
        </authorList>
    </citation>
    <scope>NUCLEOTIDE SEQUENCE [LARGE SCALE GENOMIC DNA]</scope>
    <source>
        <strain evidence="3">KCTC 42107</strain>
    </source>
</reference>
<keyword evidence="3" id="KW-1185">Reference proteome</keyword>
<name>A0ABW5NPU5_9FLAO</name>
<dbReference type="EMBL" id="JBHUMD010000003">
    <property type="protein sequence ID" value="MFD2600716.1"/>
    <property type="molecule type" value="Genomic_DNA"/>
</dbReference>
<dbReference type="Proteomes" id="UP001597480">
    <property type="component" value="Unassembled WGS sequence"/>
</dbReference>